<dbReference type="InterPro" id="IPR036890">
    <property type="entry name" value="HATPase_C_sf"/>
</dbReference>
<dbReference type="InterPro" id="IPR004358">
    <property type="entry name" value="Sig_transdc_His_kin-like_C"/>
</dbReference>
<dbReference type="InterPro" id="IPR003661">
    <property type="entry name" value="HisK_dim/P_dom"/>
</dbReference>
<keyword evidence="8" id="KW-0902">Two-component regulatory system</keyword>
<dbReference type="PROSITE" id="PS50109">
    <property type="entry name" value="HIS_KIN"/>
    <property type="match status" value="1"/>
</dbReference>
<keyword evidence="7 12" id="KW-0067">ATP-binding</keyword>
<dbReference type="SUPFAM" id="SSF47384">
    <property type="entry name" value="Homodimeric domain of signal transducing histidine kinase"/>
    <property type="match status" value="1"/>
</dbReference>
<keyword evidence="13" id="KW-1185">Reference proteome</keyword>
<keyword evidence="9" id="KW-0472">Membrane</keyword>
<keyword evidence="5" id="KW-0547">Nucleotide-binding</keyword>
<dbReference type="SUPFAM" id="SSF55073">
    <property type="entry name" value="Nucleotide cyclase"/>
    <property type="match status" value="1"/>
</dbReference>
<dbReference type="SMART" id="SM00267">
    <property type="entry name" value="GGDEF"/>
    <property type="match status" value="1"/>
</dbReference>
<evidence type="ECO:0000313" key="12">
    <source>
        <dbReference type="EMBL" id="MFC4103094.1"/>
    </source>
</evidence>
<feature type="domain" description="GGDEF" evidence="11">
    <location>
        <begin position="187"/>
        <end position="307"/>
    </location>
</feature>
<dbReference type="GO" id="GO:0005524">
    <property type="term" value="F:ATP binding"/>
    <property type="evidence" value="ECO:0007669"/>
    <property type="project" value="UniProtKB-KW"/>
</dbReference>
<accession>A0ABV8KAR6</accession>
<feature type="transmembrane region" description="Helical" evidence="9">
    <location>
        <begin position="34"/>
        <end position="52"/>
    </location>
</feature>
<dbReference type="PROSITE" id="PS50887">
    <property type="entry name" value="GGDEF"/>
    <property type="match status" value="1"/>
</dbReference>
<dbReference type="InterPro" id="IPR029787">
    <property type="entry name" value="Nucleotide_cyclase"/>
</dbReference>
<evidence type="ECO:0000256" key="9">
    <source>
        <dbReference type="SAM" id="Phobius"/>
    </source>
</evidence>
<evidence type="ECO:0000256" key="1">
    <source>
        <dbReference type="ARBA" id="ARBA00000085"/>
    </source>
</evidence>
<evidence type="ECO:0000256" key="7">
    <source>
        <dbReference type="ARBA" id="ARBA00022840"/>
    </source>
</evidence>
<dbReference type="PRINTS" id="PR00344">
    <property type="entry name" value="BCTRLSENSOR"/>
</dbReference>
<dbReference type="EC" id="2.7.13.3" evidence="2"/>
<dbReference type="Pfam" id="PF02518">
    <property type="entry name" value="HATPase_c"/>
    <property type="match status" value="1"/>
</dbReference>
<dbReference type="InterPro" id="IPR000160">
    <property type="entry name" value="GGDEF_dom"/>
</dbReference>
<dbReference type="Gene3D" id="1.10.287.130">
    <property type="match status" value="1"/>
</dbReference>
<evidence type="ECO:0000256" key="8">
    <source>
        <dbReference type="ARBA" id="ARBA00023012"/>
    </source>
</evidence>
<dbReference type="SMART" id="SM00388">
    <property type="entry name" value="HisKA"/>
    <property type="match status" value="1"/>
</dbReference>
<dbReference type="InterPro" id="IPR005467">
    <property type="entry name" value="His_kinase_dom"/>
</dbReference>
<keyword evidence="9" id="KW-0812">Transmembrane</keyword>
<feature type="transmembrane region" description="Helical" evidence="9">
    <location>
        <begin position="72"/>
        <end position="88"/>
    </location>
</feature>
<evidence type="ECO:0000256" key="4">
    <source>
        <dbReference type="ARBA" id="ARBA00022679"/>
    </source>
</evidence>
<evidence type="ECO:0000256" key="2">
    <source>
        <dbReference type="ARBA" id="ARBA00012438"/>
    </source>
</evidence>
<evidence type="ECO:0000256" key="5">
    <source>
        <dbReference type="ARBA" id="ARBA00022741"/>
    </source>
</evidence>
<evidence type="ECO:0000256" key="6">
    <source>
        <dbReference type="ARBA" id="ARBA00022777"/>
    </source>
</evidence>
<organism evidence="12 13">
    <name type="scientific">Paenibacillus xanthanilyticus</name>
    <dbReference type="NCBI Taxonomy" id="1783531"/>
    <lineage>
        <taxon>Bacteria</taxon>
        <taxon>Bacillati</taxon>
        <taxon>Bacillota</taxon>
        <taxon>Bacilli</taxon>
        <taxon>Bacillales</taxon>
        <taxon>Paenibacillaceae</taxon>
        <taxon>Paenibacillus</taxon>
    </lineage>
</organism>
<feature type="transmembrane region" description="Helical" evidence="9">
    <location>
        <begin position="95"/>
        <end position="114"/>
    </location>
</feature>
<dbReference type="Pfam" id="PF00990">
    <property type="entry name" value="GGDEF"/>
    <property type="match status" value="1"/>
</dbReference>
<dbReference type="Proteomes" id="UP001595715">
    <property type="component" value="Unassembled WGS sequence"/>
</dbReference>
<proteinExistence type="predicted"/>
<dbReference type="InterPro" id="IPR036097">
    <property type="entry name" value="HisK_dim/P_sf"/>
</dbReference>
<dbReference type="CDD" id="cd00082">
    <property type="entry name" value="HisKA"/>
    <property type="match status" value="1"/>
</dbReference>
<dbReference type="EMBL" id="JBHSAM010000034">
    <property type="protein sequence ID" value="MFC4103094.1"/>
    <property type="molecule type" value="Genomic_DNA"/>
</dbReference>
<evidence type="ECO:0000313" key="13">
    <source>
        <dbReference type="Proteomes" id="UP001595715"/>
    </source>
</evidence>
<comment type="caution">
    <text evidence="12">The sequence shown here is derived from an EMBL/GenBank/DDBJ whole genome shotgun (WGS) entry which is preliminary data.</text>
</comment>
<dbReference type="PANTHER" id="PTHR43065:SF10">
    <property type="entry name" value="PEROXIDE STRESS-ACTIVATED HISTIDINE KINASE MAK3"/>
    <property type="match status" value="1"/>
</dbReference>
<dbReference type="Gene3D" id="3.30.565.10">
    <property type="entry name" value="Histidine kinase-like ATPase, C-terminal domain"/>
    <property type="match status" value="1"/>
</dbReference>
<name>A0ABV8KAR6_9BACL</name>
<gene>
    <name evidence="12" type="ORF">ACFOZ8_26055</name>
</gene>
<dbReference type="SUPFAM" id="SSF55874">
    <property type="entry name" value="ATPase domain of HSP90 chaperone/DNA topoisomerase II/histidine kinase"/>
    <property type="match status" value="1"/>
</dbReference>
<dbReference type="Gene3D" id="3.30.70.270">
    <property type="match status" value="1"/>
</dbReference>
<protein>
    <recommendedName>
        <fullName evidence="2">histidine kinase</fullName>
        <ecNumber evidence="2">2.7.13.3</ecNumber>
    </recommendedName>
</protein>
<evidence type="ECO:0000256" key="3">
    <source>
        <dbReference type="ARBA" id="ARBA00022553"/>
    </source>
</evidence>
<sequence>MPIIRYMRYVVVPMFTVVIAICSILLGKSASEPILFVYAALFIGLVIADKRIPYALIWQSLLLALFHWHSQLNWTQILYYLLTVLVVLDYPRRWYTLAVSLFYALGYTAVRLSYQPHTMYNLLVSFYDVVSFVLLIVLVRYLFAAEREKRQLRKRNDYLSTHDPLTGLLNYQGWMEAMRNLTARPDERFTLLLLDLQGFRSIGTINYKQEILPAFSHALQTNFAHARIIARYAGDRFALFIPQSAQPLVAIKQVIESNRLGYEVLFSFAVFPDEASQMQELVNAAEERLFQKKRQRWLKNEEDFFRSEKLRAVGELAAGMAHEIRNPLTTLRGFIDLSRSHGYNIERWFDVITQEITRMSELTGEFLQFSKPHISNMRLEPIGACIDRVRHLTESAVTSKGHTLDVEPVDDRVLIFMDRDKIVQVLLNLVRNAIEAMDEPGHIVVRTRVSASDVIIDIEDTGCGISEADASKIFDPFFTTKERGTGLGLSICRKIIEDHGGMLTVRSQPGVGTVFTIELPRGAMESS</sequence>
<dbReference type="InterPro" id="IPR043128">
    <property type="entry name" value="Rev_trsase/Diguanyl_cyclase"/>
</dbReference>
<dbReference type="PANTHER" id="PTHR43065">
    <property type="entry name" value="SENSOR HISTIDINE KINASE"/>
    <property type="match status" value="1"/>
</dbReference>
<keyword evidence="3" id="KW-0597">Phosphoprotein</keyword>
<feature type="domain" description="Histidine kinase" evidence="10">
    <location>
        <begin position="319"/>
        <end position="523"/>
    </location>
</feature>
<keyword evidence="9" id="KW-1133">Transmembrane helix</keyword>
<comment type="catalytic activity">
    <reaction evidence="1">
        <text>ATP + protein L-histidine = ADP + protein N-phospho-L-histidine.</text>
        <dbReference type="EC" id="2.7.13.3"/>
    </reaction>
</comment>
<dbReference type="InterPro" id="IPR003594">
    <property type="entry name" value="HATPase_dom"/>
</dbReference>
<reference evidence="13" key="1">
    <citation type="journal article" date="2019" name="Int. J. Syst. Evol. Microbiol.">
        <title>The Global Catalogue of Microorganisms (GCM) 10K type strain sequencing project: providing services to taxonomists for standard genome sequencing and annotation.</title>
        <authorList>
            <consortium name="The Broad Institute Genomics Platform"/>
            <consortium name="The Broad Institute Genome Sequencing Center for Infectious Disease"/>
            <person name="Wu L."/>
            <person name="Ma J."/>
        </authorList>
    </citation>
    <scope>NUCLEOTIDE SEQUENCE [LARGE SCALE GENOMIC DNA]</scope>
    <source>
        <strain evidence="13">IBRC-M 10987</strain>
    </source>
</reference>
<dbReference type="SMART" id="SM00387">
    <property type="entry name" value="HATPase_c"/>
    <property type="match status" value="1"/>
</dbReference>
<keyword evidence="6" id="KW-0418">Kinase</keyword>
<evidence type="ECO:0000259" key="11">
    <source>
        <dbReference type="PROSITE" id="PS50887"/>
    </source>
</evidence>
<feature type="transmembrane region" description="Helical" evidence="9">
    <location>
        <begin position="6"/>
        <end position="27"/>
    </location>
</feature>
<dbReference type="Pfam" id="PF00512">
    <property type="entry name" value="HisKA"/>
    <property type="match status" value="1"/>
</dbReference>
<evidence type="ECO:0000259" key="10">
    <source>
        <dbReference type="PROSITE" id="PS50109"/>
    </source>
</evidence>
<dbReference type="RefSeq" id="WP_377721679.1">
    <property type="nucleotide sequence ID" value="NZ_JBHSAM010000034.1"/>
</dbReference>
<keyword evidence="4" id="KW-0808">Transferase</keyword>
<feature type="transmembrane region" description="Helical" evidence="9">
    <location>
        <begin position="120"/>
        <end position="143"/>
    </location>
</feature>